<evidence type="ECO:0000256" key="2">
    <source>
        <dbReference type="ARBA" id="ARBA00004962"/>
    </source>
</evidence>
<comment type="cofactor">
    <cofactor evidence="1">
        <name>pyridoxal 5'-phosphate</name>
        <dbReference type="ChEBI" id="CHEBI:597326"/>
    </cofactor>
</comment>
<name>A0A1X7L961_9BACL</name>
<evidence type="ECO:0000313" key="12">
    <source>
        <dbReference type="EMBL" id="SMG50097.1"/>
    </source>
</evidence>
<dbReference type="GO" id="GO:0006535">
    <property type="term" value="P:cysteine biosynthetic process from serine"/>
    <property type="evidence" value="ECO:0007669"/>
    <property type="project" value="InterPro"/>
</dbReference>
<dbReference type="PANTHER" id="PTHR10314">
    <property type="entry name" value="CYSTATHIONINE BETA-SYNTHASE"/>
    <property type="match status" value="1"/>
</dbReference>
<dbReference type="Proteomes" id="UP000193834">
    <property type="component" value="Unassembled WGS sequence"/>
</dbReference>
<keyword evidence="7" id="KW-0028">Amino-acid biosynthesis</keyword>
<dbReference type="Gene3D" id="3.40.50.1100">
    <property type="match status" value="2"/>
</dbReference>
<evidence type="ECO:0000256" key="3">
    <source>
        <dbReference type="ARBA" id="ARBA00007103"/>
    </source>
</evidence>
<dbReference type="InterPro" id="IPR036052">
    <property type="entry name" value="TrpB-like_PALP_sf"/>
</dbReference>
<dbReference type="EC" id="2.5.1.47" evidence="4"/>
<comment type="pathway">
    <text evidence="2">Amino-acid biosynthesis; L-cysteine biosynthesis; L-cysteine from L-serine: step 2/2.</text>
</comment>
<comment type="catalytic activity">
    <reaction evidence="10">
        <text>O-acetyl-L-serine + hydrogen sulfide = L-cysteine + acetate</text>
        <dbReference type="Rhea" id="RHEA:14829"/>
        <dbReference type="ChEBI" id="CHEBI:29919"/>
        <dbReference type="ChEBI" id="CHEBI:30089"/>
        <dbReference type="ChEBI" id="CHEBI:35235"/>
        <dbReference type="ChEBI" id="CHEBI:58340"/>
        <dbReference type="EC" id="2.5.1.47"/>
    </reaction>
</comment>
<keyword evidence="13" id="KW-1185">Reference proteome</keyword>
<evidence type="ECO:0000256" key="1">
    <source>
        <dbReference type="ARBA" id="ARBA00001933"/>
    </source>
</evidence>
<proteinExistence type="inferred from homology"/>
<dbReference type="InterPro" id="IPR001216">
    <property type="entry name" value="P-phosphate_BS"/>
</dbReference>
<dbReference type="FunFam" id="3.40.50.1100:FF:000118">
    <property type="entry name" value="Related to CYS4-cystathionine beta-synthase"/>
    <property type="match status" value="1"/>
</dbReference>
<dbReference type="InterPro" id="IPR001926">
    <property type="entry name" value="TrpB-like_PALP"/>
</dbReference>
<comment type="similarity">
    <text evidence="3">Belongs to the cysteine synthase/cystathionine beta-synthase family.</text>
</comment>
<dbReference type="STRING" id="1852522.SAMN06295960_3090"/>
<evidence type="ECO:0000256" key="8">
    <source>
        <dbReference type="ARBA" id="ARBA00030296"/>
    </source>
</evidence>
<evidence type="ECO:0000256" key="7">
    <source>
        <dbReference type="ARBA" id="ARBA00023192"/>
    </source>
</evidence>
<evidence type="ECO:0000256" key="10">
    <source>
        <dbReference type="ARBA" id="ARBA00047931"/>
    </source>
</evidence>
<sequence length="372" mass="40894">MYSILDTVGRTPLIQLRNLVGPAEGRVLLKLERTNPGGSIKDRPALYIVEEAERRGLLKPGGTLIESSSGNFGISLAMIGAVRGYRVMILVDPKTTPTNLALLKAYGAEVIVVTEQDDSGSYHKTRIALANKLHREIPNSFRPDQCFNLQNGEAHYRRTGPELHAQCEGELDAVIITVSTGGQIGGLSRYFKEHCPQARIIAVDAVGSTIFGGTSHAYLLPGMGLSWTPTNIDDLSRIDAVYKVPDEEAFMMCRILARHEGILCGGSTGAGMVVALKLAQHMGTNKKVICISADNGERYLPTIYNDDWLRERHMSLSTDPQELNQRLDHIHPYSINPMETANYKPELIELLDCPTKNPHTISIKPPTELRGS</sequence>
<evidence type="ECO:0000256" key="5">
    <source>
        <dbReference type="ARBA" id="ARBA00019371"/>
    </source>
</evidence>
<feature type="domain" description="Tryptophan synthase beta chain-like PALP" evidence="11">
    <location>
        <begin position="5"/>
        <end position="292"/>
    </location>
</feature>
<dbReference type="CDD" id="cd01561">
    <property type="entry name" value="CBS_like"/>
    <property type="match status" value="1"/>
</dbReference>
<evidence type="ECO:0000256" key="9">
    <source>
        <dbReference type="ARBA" id="ARBA00033075"/>
    </source>
</evidence>
<dbReference type="InterPro" id="IPR050214">
    <property type="entry name" value="Cys_Synth/Cystath_Beta-Synth"/>
</dbReference>
<dbReference type="OrthoDB" id="9808024at2"/>
<dbReference type="PROSITE" id="PS00901">
    <property type="entry name" value="CYS_SYNTHASE"/>
    <property type="match status" value="1"/>
</dbReference>
<dbReference type="EMBL" id="FXAZ01000004">
    <property type="protein sequence ID" value="SMG50097.1"/>
    <property type="molecule type" value="Genomic_DNA"/>
</dbReference>
<evidence type="ECO:0000256" key="6">
    <source>
        <dbReference type="ARBA" id="ARBA00022898"/>
    </source>
</evidence>
<reference evidence="12 13" key="1">
    <citation type="submission" date="2017-04" db="EMBL/GenBank/DDBJ databases">
        <authorList>
            <person name="Afonso C.L."/>
            <person name="Miller P.J."/>
            <person name="Scott M.A."/>
            <person name="Spackman E."/>
            <person name="Goraichik I."/>
            <person name="Dimitrov K.M."/>
            <person name="Suarez D.L."/>
            <person name="Swayne D.E."/>
        </authorList>
    </citation>
    <scope>NUCLEOTIDE SEQUENCE [LARGE SCALE GENOMIC DNA]</scope>
    <source>
        <strain evidence="12 13">11</strain>
    </source>
</reference>
<evidence type="ECO:0000259" key="11">
    <source>
        <dbReference type="Pfam" id="PF00291"/>
    </source>
</evidence>
<organism evidence="12 13">
    <name type="scientific">Paenibacillus aquistagni</name>
    <dbReference type="NCBI Taxonomy" id="1852522"/>
    <lineage>
        <taxon>Bacteria</taxon>
        <taxon>Bacillati</taxon>
        <taxon>Bacillota</taxon>
        <taxon>Bacilli</taxon>
        <taxon>Bacillales</taxon>
        <taxon>Paenibacillaceae</taxon>
        <taxon>Paenibacillus</taxon>
    </lineage>
</organism>
<gene>
    <name evidence="12" type="ORF">SAMN06295960_3090</name>
</gene>
<accession>A0A1X7L961</accession>
<protein>
    <recommendedName>
        <fullName evidence="5">Cysteine synthase</fullName>
        <ecNumber evidence="4">2.5.1.47</ecNumber>
    </recommendedName>
    <alternativeName>
        <fullName evidence="8">O-acetylserine (thiol)-lyase</fullName>
    </alternativeName>
    <alternativeName>
        <fullName evidence="9">O-acetylserine sulfhydrylase</fullName>
    </alternativeName>
</protein>
<keyword evidence="7" id="KW-0198">Cysteine biosynthesis</keyword>
<dbReference type="Pfam" id="PF00291">
    <property type="entry name" value="PALP"/>
    <property type="match status" value="1"/>
</dbReference>
<evidence type="ECO:0000256" key="4">
    <source>
        <dbReference type="ARBA" id="ARBA00012681"/>
    </source>
</evidence>
<dbReference type="FunFam" id="3.40.50.1100:FF:000003">
    <property type="entry name" value="Cystathionine beta-synthase"/>
    <property type="match status" value="1"/>
</dbReference>
<dbReference type="SUPFAM" id="SSF53686">
    <property type="entry name" value="Tryptophan synthase beta subunit-like PLP-dependent enzymes"/>
    <property type="match status" value="1"/>
</dbReference>
<dbReference type="GO" id="GO:0004124">
    <property type="term" value="F:cysteine synthase activity"/>
    <property type="evidence" value="ECO:0007669"/>
    <property type="project" value="UniProtKB-EC"/>
</dbReference>
<keyword evidence="6" id="KW-0663">Pyridoxal phosphate</keyword>
<evidence type="ECO:0000313" key="13">
    <source>
        <dbReference type="Proteomes" id="UP000193834"/>
    </source>
</evidence>
<dbReference type="AlphaFoldDB" id="A0A1X7L961"/>